<sequence>MKESDLITGTYQMLEKGVIYDASKIYHDHFHPLFNEVNYYQVLSRMVKNNRLIKVAKGLYYNPEYIDGKQVPLTHKNIKKFMLPYHGLGFAVGESLYYRLKLTSKKPSNYIYYVNHIEEKSRTIQNTRFIRIHSEINDDIMKHIECIDILEHFESIHNINLENFNQYISSFINCYDEKIMNHAIKVIKPKKRCIAFLKEILDDNNNDNTLDLYLSTTSKYHIPKWKTGF</sequence>
<protein>
    <recommendedName>
        <fullName evidence="3">Type IV toxin-antitoxin system AbiEi family antitoxin domain-containing protein</fullName>
    </recommendedName>
</protein>
<dbReference type="KEGG" id="tbk:HF295_02795"/>
<proteinExistence type="predicted"/>
<evidence type="ECO:0000313" key="1">
    <source>
        <dbReference type="EMBL" id="QLY39843.1"/>
    </source>
</evidence>
<gene>
    <name evidence="1" type="ORF">HF295_02795</name>
</gene>
<reference evidence="1 2" key="1">
    <citation type="submission" date="2020-04" db="EMBL/GenBank/DDBJ databases">
        <authorList>
            <person name="Zheng R.K."/>
            <person name="Sun C.M."/>
        </authorList>
    </citation>
    <scope>NUCLEOTIDE SEQUENCE [LARGE SCALE GENOMIC DNA]</scope>
    <source>
        <strain evidence="2">zrk29</strain>
    </source>
</reference>
<evidence type="ECO:0008006" key="3">
    <source>
        <dbReference type="Google" id="ProtNLM"/>
    </source>
</evidence>
<dbReference type="Proteomes" id="UP000512167">
    <property type="component" value="Chromosome"/>
</dbReference>
<evidence type="ECO:0000313" key="2">
    <source>
        <dbReference type="Proteomes" id="UP000512167"/>
    </source>
</evidence>
<dbReference type="RefSeq" id="WP_312032331.1">
    <property type="nucleotide sequence ID" value="NZ_CP051151.1"/>
</dbReference>
<dbReference type="AlphaFoldDB" id="A0A7L6N0T6"/>
<keyword evidence="2" id="KW-1185">Reference proteome</keyword>
<name>A0A7L6N0T6_9MOLU</name>
<organism evidence="1 2">
    <name type="scientific">Hujiaoplasma nucleasis</name>
    <dbReference type="NCBI Taxonomy" id="2725268"/>
    <lineage>
        <taxon>Bacteria</taxon>
        <taxon>Bacillati</taxon>
        <taxon>Mycoplasmatota</taxon>
        <taxon>Mollicutes</taxon>
        <taxon>Candidatus Izemoplasmatales</taxon>
        <taxon>Hujiaoplasmataceae</taxon>
        <taxon>Hujiaoplasma</taxon>
    </lineage>
</organism>
<dbReference type="EMBL" id="CP051151">
    <property type="protein sequence ID" value="QLY39843.1"/>
    <property type="molecule type" value="Genomic_DNA"/>
</dbReference>
<accession>A0A7L6N0T6</accession>